<accession>A0A7X1C9Y8</accession>
<dbReference type="PROSITE" id="PS51257">
    <property type="entry name" value="PROKAR_LIPOPROTEIN"/>
    <property type="match status" value="1"/>
</dbReference>
<reference evidence="2 3" key="1">
    <citation type="submission" date="2020-03" db="EMBL/GenBank/DDBJ databases">
        <title>Soil Listeria distribution.</title>
        <authorList>
            <person name="Liao J."/>
            <person name="Wiedmann M."/>
        </authorList>
    </citation>
    <scope>NUCLEOTIDE SEQUENCE [LARGE SCALE GENOMIC DNA]</scope>
    <source>
        <strain evidence="2 3">FSL L7-1554</strain>
    </source>
</reference>
<dbReference type="InterPro" id="IPR009736">
    <property type="entry name" value="DUF1307"/>
</dbReference>
<gene>
    <name evidence="2" type="ORF">HCJ38_12720</name>
</gene>
<evidence type="ECO:0000256" key="1">
    <source>
        <dbReference type="SAM" id="SignalP"/>
    </source>
</evidence>
<dbReference type="Gene3D" id="3.30.1830.10">
    <property type="entry name" value="YehR-like"/>
    <property type="match status" value="1"/>
</dbReference>
<dbReference type="EMBL" id="JAASTW010000018">
    <property type="protein sequence ID" value="MBC1489856.1"/>
    <property type="molecule type" value="Genomic_DNA"/>
</dbReference>
<organism evidence="2 3">
    <name type="scientific">Listeria immobilis</name>
    <dbReference type="NCBI Taxonomy" id="2713502"/>
    <lineage>
        <taxon>Bacteria</taxon>
        <taxon>Bacillati</taxon>
        <taxon>Bacillota</taxon>
        <taxon>Bacilli</taxon>
        <taxon>Bacillales</taxon>
        <taxon>Listeriaceae</taxon>
        <taxon>Listeria</taxon>
    </lineage>
</organism>
<sequence length="159" mass="17587">MKKILSLVSVLLLAIIVTACGKDASEEKVEKDTYVAEIQGAQLEATFSHVGDNLRKVEQKMVYPMSYLGYEDGEKLDDATKKQLTEQVESQYSEYKDGKGTSLETEFTDNGLEMTMAVDLYKADKTAISSLIGGGTDDPKNISYKDTIADFESQGFKKK</sequence>
<dbReference type="InterPro" id="IPR036699">
    <property type="entry name" value="YehR-like_sf"/>
</dbReference>
<comment type="caution">
    <text evidence="2">The sequence shown here is derived from an EMBL/GenBank/DDBJ whole genome shotgun (WGS) entry which is preliminary data.</text>
</comment>
<proteinExistence type="predicted"/>
<dbReference type="RefSeq" id="WP_185381474.1">
    <property type="nucleotide sequence ID" value="NZ_JAASTW010000018.1"/>
</dbReference>
<dbReference type="Pfam" id="PF06998">
    <property type="entry name" value="DUF1307"/>
    <property type="match status" value="1"/>
</dbReference>
<feature type="signal peptide" evidence="1">
    <location>
        <begin position="1"/>
        <end position="19"/>
    </location>
</feature>
<keyword evidence="1" id="KW-0732">Signal</keyword>
<feature type="chain" id="PRO_5038991489" evidence="1">
    <location>
        <begin position="20"/>
        <end position="159"/>
    </location>
</feature>
<dbReference type="Proteomes" id="UP000561617">
    <property type="component" value="Unassembled WGS sequence"/>
</dbReference>
<dbReference type="AlphaFoldDB" id="A0A7X1C9Y8"/>
<evidence type="ECO:0000313" key="2">
    <source>
        <dbReference type="EMBL" id="MBC1489856.1"/>
    </source>
</evidence>
<evidence type="ECO:0000313" key="3">
    <source>
        <dbReference type="Proteomes" id="UP000561617"/>
    </source>
</evidence>
<protein>
    <submittedName>
        <fullName evidence="2">YehR family protein</fullName>
    </submittedName>
</protein>
<dbReference type="SUPFAM" id="SSF160704">
    <property type="entry name" value="YehR-like"/>
    <property type="match status" value="1"/>
</dbReference>
<name>A0A7X1C9Y8_9LIST</name>